<protein>
    <recommendedName>
        <fullName evidence="4">Lipoprotein</fullName>
    </recommendedName>
</protein>
<keyword evidence="1" id="KW-0732">Signal</keyword>
<accession>A0A4R5FA19</accession>
<dbReference type="RefSeq" id="WP_131915646.1">
    <property type="nucleotide sequence ID" value="NZ_SMLG01000003.1"/>
</dbReference>
<organism evidence="2 3">
    <name type="scientific">Flavobacterium rhamnosiphilum</name>
    <dbReference type="NCBI Taxonomy" id="2541724"/>
    <lineage>
        <taxon>Bacteria</taxon>
        <taxon>Pseudomonadati</taxon>
        <taxon>Bacteroidota</taxon>
        <taxon>Flavobacteriia</taxon>
        <taxon>Flavobacteriales</taxon>
        <taxon>Flavobacteriaceae</taxon>
        <taxon>Flavobacterium</taxon>
    </lineage>
</organism>
<name>A0A4R5FA19_9FLAO</name>
<feature type="signal peptide" evidence="1">
    <location>
        <begin position="1"/>
        <end position="20"/>
    </location>
</feature>
<evidence type="ECO:0008006" key="4">
    <source>
        <dbReference type="Google" id="ProtNLM"/>
    </source>
</evidence>
<comment type="caution">
    <text evidence="2">The sequence shown here is derived from an EMBL/GenBank/DDBJ whole genome shotgun (WGS) entry which is preliminary data.</text>
</comment>
<dbReference type="EMBL" id="SMLG01000003">
    <property type="protein sequence ID" value="TDE45560.1"/>
    <property type="molecule type" value="Genomic_DNA"/>
</dbReference>
<dbReference type="Proteomes" id="UP000294814">
    <property type="component" value="Unassembled WGS sequence"/>
</dbReference>
<proteinExistence type="predicted"/>
<feature type="chain" id="PRO_5020332169" description="Lipoprotein" evidence="1">
    <location>
        <begin position="21"/>
        <end position="131"/>
    </location>
</feature>
<evidence type="ECO:0000313" key="3">
    <source>
        <dbReference type="Proteomes" id="UP000294814"/>
    </source>
</evidence>
<keyword evidence="3" id="KW-1185">Reference proteome</keyword>
<sequence>MKKMLLLSLLGIGLCLSVCSFTTFKEIAFVKDGNYKAFISKKTKTDGRGFSGANGFEENVIVTIENNHVKQISPVRFNKNTDKLLDLILIMDNKGNAEAETSSFEQNTHNKNDQGWYYTYKLKIYKKDLEQ</sequence>
<evidence type="ECO:0000313" key="2">
    <source>
        <dbReference type="EMBL" id="TDE45560.1"/>
    </source>
</evidence>
<reference evidence="2 3" key="1">
    <citation type="submission" date="2019-03" db="EMBL/GenBank/DDBJ databases">
        <title>Novel species of Flavobacterium.</title>
        <authorList>
            <person name="Liu Q."/>
            <person name="Xin Y.-H."/>
        </authorList>
    </citation>
    <scope>NUCLEOTIDE SEQUENCE [LARGE SCALE GENOMIC DNA]</scope>
    <source>
        <strain evidence="2 3">LB3P52</strain>
    </source>
</reference>
<dbReference type="AlphaFoldDB" id="A0A4R5FA19"/>
<gene>
    <name evidence="2" type="ORF">E0I26_06330</name>
</gene>
<evidence type="ECO:0000256" key="1">
    <source>
        <dbReference type="SAM" id="SignalP"/>
    </source>
</evidence>